<evidence type="ECO:0000313" key="1">
    <source>
        <dbReference type="EMBL" id="KIM75689.1"/>
    </source>
</evidence>
<dbReference type="Proteomes" id="UP000054166">
    <property type="component" value="Unassembled WGS sequence"/>
</dbReference>
<keyword evidence="2" id="KW-1185">Reference proteome</keyword>
<dbReference type="InParanoid" id="A0A0C3F703"/>
<dbReference type="AlphaFoldDB" id="A0A0C3F703"/>
<organism evidence="1 2">
    <name type="scientific">Piloderma croceum (strain F 1598)</name>
    <dbReference type="NCBI Taxonomy" id="765440"/>
    <lineage>
        <taxon>Eukaryota</taxon>
        <taxon>Fungi</taxon>
        <taxon>Dikarya</taxon>
        <taxon>Basidiomycota</taxon>
        <taxon>Agaricomycotina</taxon>
        <taxon>Agaricomycetes</taxon>
        <taxon>Agaricomycetidae</taxon>
        <taxon>Atheliales</taxon>
        <taxon>Atheliaceae</taxon>
        <taxon>Piloderma</taxon>
    </lineage>
</organism>
<dbReference type="HOGENOM" id="CLU_2004791_0_0_1"/>
<protein>
    <submittedName>
        <fullName evidence="1">Uncharacterized protein</fullName>
    </submittedName>
</protein>
<proteinExistence type="predicted"/>
<evidence type="ECO:0000313" key="2">
    <source>
        <dbReference type="Proteomes" id="UP000054166"/>
    </source>
</evidence>
<gene>
    <name evidence="1" type="ORF">PILCRDRAFT_666378</name>
</gene>
<reference evidence="1 2" key="1">
    <citation type="submission" date="2014-04" db="EMBL/GenBank/DDBJ databases">
        <authorList>
            <consortium name="DOE Joint Genome Institute"/>
            <person name="Kuo A."/>
            <person name="Tarkka M."/>
            <person name="Buscot F."/>
            <person name="Kohler A."/>
            <person name="Nagy L.G."/>
            <person name="Floudas D."/>
            <person name="Copeland A."/>
            <person name="Barry K.W."/>
            <person name="Cichocki N."/>
            <person name="Veneault-Fourrey C."/>
            <person name="LaButti K."/>
            <person name="Lindquist E.A."/>
            <person name="Lipzen A."/>
            <person name="Lundell T."/>
            <person name="Morin E."/>
            <person name="Murat C."/>
            <person name="Sun H."/>
            <person name="Tunlid A."/>
            <person name="Henrissat B."/>
            <person name="Grigoriev I.V."/>
            <person name="Hibbett D.S."/>
            <person name="Martin F."/>
            <person name="Nordberg H.P."/>
            <person name="Cantor M.N."/>
            <person name="Hua S.X."/>
        </authorList>
    </citation>
    <scope>NUCLEOTIDE SEQUENCE [LARGE SCALE GENOMIC DNA]</scope>
    <source>
        <strain evidence="1 2">F 1598</strain>
    </source>
</reference>
<reference evidence="2" key="2">
    <citation type="submission" date="2015-01" db="EMBL/GenBank/DDBJ databases">
        <title>Evolutionary Origins and Diversification of the Mycorrhizal Mutualists.</title>
        <authorList>
            <consortium name="DOE Joint Genome Institute"/>
            <consortium name="Mycorrhizal Genomics Consortium"/>
            <person name="Kohler A."/>
            <person name="Kuo A."/>
            <person name="Nagy L.G."/>
            <person name="Floudas D."/>
            <person name="Copeland A."/>
            <person name="Barry K.W."/>
            <person name="Cichocki N."/>
            <person name="Veneault-Fourrey C."/>
            <person name="LaButti K."/>
            <person name="Lindquist E.A."/>
            <person name="Lipzen A."/>
            <person name="Lundell T."/>
            <person name="Morin E."/>
            <person name="Murat C."/>
            <person name="Riley R."/>
            <person name="Ohm R."/>
            <person name="Sun H."/>
            <person name="Tunlid A."/>
            <person name="Henrissat B."/>
            <person name="Grigoriev I.V."/>
            <person name="Hibbett D.S."/>
            <person name="Martin F."/>
        </authorList>
    </citation>
    <scope>NUCLEOTIDE SEQUENCE [LARGE SCALE GENOMIC DNA]</scope>
    <source>
        <strain evidence="2">F 1598</strain>
    </source>
</reference>
<name>A0A0C3F703_PILCF</name>
<sequence>MLCTGNSTPQKLSTSAYPAINRLPQFEYSASCMATAKTVPPRPISDFLLNIILPLCPGHSVPQRLSTAAYPTQNRLPQFEYSASWMAIAKTMPPPPIFDFLPNIILPSHIGHSRDRTVRLTEPN</sequence>
<accession>A0A0C3F703</accession>
<dbReference type="EMBL" id="KN833043">
    <property type="protein sequence ID" value="KIM75689.1"/>
    <property type="molecule type" value="Genomic_DNA"/>
</dbReference>